<sequence>MPLARQCPGAEGREKQRKKSTIGSKPTAINDQLANAL</sequence>
<evidence type="ECO:0000256" key="1">
    <source>
        <dbReference type="SAM" id="MobiDB-lite"/>
    </source>
</evidence>
<feature type="region of interest" description="Disordered" evidence="1">
    <location>
        <begin position="1"/>
        <end position="37"/>
    </location>
</feature>
<organism evidence="2 3">
    <name type="scientific">Erwinia piriflorinigrans CFBP 5888</name>
    <dbReference type="NCBI Taxonomy" id="1161919"/>
    <lineage>
        <taxon>Bacteria</taxon>
        <taxon>Pseudomonadati</taxon>
        <taxon>Pseudomonadota</taxon>
        <taxon>Gammaproteobacteria</taxon>
        <taxon>Enterobacterales</taxon>
        <taxon>Erwiniaceae</taxon>
        <taxon>Erwinia</taxon>
    </lineage>
</organism>
<feature type="compositionally biased region" description="Polar residues" evidence="1">
    <location>
        <begin position="21"/>
        <end position="37"/>
    </location>
</feature>
<accession>V5Z6J7</accession>
<reference evidence="2 3" key="1">
    <citation type="journal article" date="2013" name="Syst. Appl. Microbiol.">
        <title>Phylogenetic position and virulence apparatus of the pear flower necrosis pathogen Erwinia piriflorinigrans CFBP 5888T as assessed by comparative genomics.</title>
        <authorList>
            <person name="Smits T.H."/>
            <person name="Rezzonico F."/>
            <person name="Lopez M.M."/>
            <person name="Blom J."/>
            <person name="Goesmann A."/>
            <person name="Frey J.E."/>
            <person name="Duffy B."/>
        </authorList>
    </citation>
    <scope>NUCLEOTIDE SEQUENCE [LARGE SCALE GENOMIC DNA]</scope>
    <source>
        <strain evidence="3">CFBP5888</strain>
    </source>
</reference>
<dbReference type="STRING" id="1161919.EPIR_1162"/>
<keyword evidence="3" id="KW-1185">Reference proteome</keyword>
<evidence type="ECO:0000313" key="2">
    <source>
        <dbReference type="EMBL" id="CCG86527.1"/>
    </source>
</evidence>
<protein>
    <submittedName>
        <fullName evidence="2">Uncharacterized protein</fullName>
    </submittedName>
</protein>
<gene>
    <name evidence="2" type="ORF">EPIR_1162</name>
</gene>
<proteinExistence type="predicted"/>
<dbReference type="Proteomes" id="UP000018217">
    <property type="component" value="Unassembled WGS sequence"/>
</dbReference>
<dbReference type="EMBL" id="CAHS01000013">
    <property type="protein sequence ID" value="CCG86527.1"/>
    <property type="molecule type" value="Genomic_DNA"/>
</dbReference>
<comment type="caution">
    <text evidence="2">The sequence shown here is derived from an EMBL/GenBank/DDBJ whole genome shotgun (WGS) entry which is preliminary data.</text>
</comment>
<name>V5Z6J7_9GAMM</name>
<evidence type="ECO:0000313" key="3">
    <source>
        <dbReference type="Proteomes" id="UP000018217"/>
    </source>
</evidence>
<dbReference type="AlphaFoldDB" id="V5Z6J7"/>